<keyword evidence="2" id="KW-1185">Reference proteome</keyword>
<proteinExistence type="predicted"/>
<dbReference type="AlphaFoldDB" id="A0A512M201"/>
<dbReference type="EMBL" id="BKAG01000001">
    <property type="protein sequence ID" value="GEP40776.1"/>
    <property type="molecule type" value="Genomic_DNA"/>
</dbReference>
<evidence type="ECO:0000313" key="2">
    <source>
        <dbReference type="Proteomes" id="UP000321577"/>
    </source>
</evidence>
<gene>
    <name evidence="1" type="ORF">BGE01nite_00670</name>
</gene>
<dbReference type="Proteomes" id="UP000321577">
    <property type="component" value="Unassembled WGS sequence"/>
</dbReference>
<reference evidence="1 2" key="1">
    <citation type="submission" date="2019-07" db="EMBL/GenBank/DDBJ databases">
        <title>Whole genome shotgun sequence of Brevifollis gellanilyticus NBRC 108608.</title>
        <authorList>
            <person name="Hosoyama A."/>
            <person name="Uohara A."/>
            <person name="Ohji S."/>
            <person name="Ichikawa N."/>
        </authorList>
    </citation>
    <scope>NUCLEOTIDE SEQUENCE [LARGE SCALE GENOMIC DNA]</scope>
    <source>
        <strain evidence="1 2">NBRC 108608</strain>
    </source>
</reference>
<sequence>MVSALRISIGRRIGADECFEYWNAAIYVQGHRDEMPEESSVALSVLWVTDDACTFETLGVAQG</sequence>
<accession>A0A512M201</accession>
<evidence type="ECO:0000313" key="1">
    <source>
        <dbReference type="EMBL" id="GEP40776.1"/>
    </source>
</evidence>
<name>A0A512M201_9BACT</name>
<comment type="caution">
    <text evidence="1">The sequence shown here is derived from an EMBL/GenBank/DDBJ whole genome shotgun (WGS) entry which is preliminary data.</text>
</comment>
<protein>
    <submittedName>
        <fullName evidence="1">Uncharacterized protein</fullName>
    </submittedName>
</protein>
<organism evidence="1 2">
    <name type="scientific">Brevifollis gellanilyticus</name>
    <dbReference type="NCBI Taxonomy" id="748831"/>
    <lineage>
        <taxon>Bacteria</taxon>
        <taxon>Pseudomonadati</taxon>
        <taxon>Verrucomicrobiota</taxon>
        <taxon>Verrucomicrobiia</taxon>
        <taxon>Verrucomicrobiales</taxon>
        <taxon>Verrucomicrobiaceae</taxon>
    </lineage>
</organism>